<dbReference type="GO" id="GO:0036064">
    <property type="term" value="C:ciliary basal body"/>
    <property type="evidence" value="ECO:0007669"/>
    <property type="project" value="InterPro"/>
</dbReference>
<evidence type="ECO:0000256" key="1">
    <source>
        <dbReference type="SAM" id="MobiDB-lite"/>
    </source>
</evidence>
<name>A0A0T6B7L6_9SCAR</name>
<dbReference type="GO" id="GO:0060271">
    <property type="term" value="P:cilium assembly"/>
    <property type="evidence" value="ECO:0007669"/>
    <property type="project" value="InterPro"/>
</dbReference>
<feature type="region of interest" description="Disordered" evidence="1">
    <location>
        <begin position="347"/>
        <end position="366"/>
    </location>
</feature>
<dbReference type="EMBL" id="LJIG01009451">
    <property type="protein sequence ID" value="KRT83053.1"/>
    <property type="molecule type" value="Genomic_DNA"/>
</dbReference>
<organism evidence="3 4">
    <name type="scientific">Oryctes borbonicus</name>
    <dbReference type="NCBI Taxonomy" id="1629725"/>
    <lineage>
        <taxon>Eukaryota</taxon>
        <taxon>Metazoa</taxon>
        <taxon>Ecdysozoa</taxon>
        <taxon>Arthropoda</taxon>
        <taxon>Hexapoda</taxon>
        <taxon>Insecta</taxon>
        <taxon>Pterygota</taxon>
        <taxon>Neoptera</taxon>
        <taxon>Endopterygota</taxon>
        <taxon>Coleoptera</taxon>
        <taxon>Polyphaga</taxon>
        <taxon>Scarabaeiformia</taxon>
        <taxon>Scarabaeidae</taxon>
        <taxon>Dynastinae</taxon>
        <taxon>Oryctes</taxon>
    </lineage>
</organism>
<comment type="caution">
    <text evidence="3">The sequence shown here is derived from an EMBL/GenBank/DDBJ whole genome shotgun (WGS) entry which is preliminary data.</text>
</comment>
<dbReference type="Pfam" id="PF21050">
    <property type="entry name" value="ARMC9_ARM"/>
    <property type="match status" value="1"/>
</dbReference>
<dbReference type="GO" id="GO:0097542">
    <property type="term" value="C:ciliary tip"/>
    <property type="evidence" value="ECO:0007669"/>
    <property type="project" value="TreeGrafter"/>
</dbReference>
<dbReference type="PANTHER" id="PTHR14881:SF4">
    <property type="entry name" value="LISH DOMAIN-CONTAINING PROTEIN ARMC9"/>
    <property type="match status" value="1"/>
</dbReference>
<evidence type="ECO:0000259" key="2">
    <source>
        <dbReference type="Pfam" id="PF21050"/>
    </source>
</evidence>
<feature type="region of interest" description="Disordered" evidence="1">
    <location>
        <begin position="451"/>
        <end position="480"/>
    </location>
</feature>
<accession>A0A0T6B7L6</accession>
<dbReference type="OrthoDB" id="6752803at2759"/>
<evidence type="ECO:0000313" key="4">
    <source>
        <dbReference type="Proteomes" id="UP000051574"/>
    </source>
</evidence>
<keyword evidence="4" id="KW-1185">Reference proteome</keyword>
<sequence>NVERSKSNLQIFLNLILNPLSIGLAEYLMSYLSQRRNLISDYCLEYCLALFMNLCLHNEAIVRIKKKARDVIHFVSDFLSNDLDDSCLSYINGAMYSLFMDPDIRKEARHAHLDTKLADKSMSVDEEIRQQLEVILELLNSNKLGYGCYKCDCIDQCDEIDHLESEIEEGDITSGSPNGETLLNLYLVVNESAEPDTIPLTCMCRPATPSKKISAAERCPHSYDESSLEVDTKPEPEKKNKGKCFAVCKKAKAQEDSENILECPKTDTVCCPVEDERVPVKESSLSKASTGAKCNAPSCTGIELEAQDECKKCLMARQRSTASLRRSPSSASQLSYTKCKCSKKATSTQQEQLPQPASLRRSPSSASQLSYTKCKCSKKATSTQQEQLPQPKPDPEPEEHPVVACRMSNWSTVKQEPTTTNMVMYASACQQCCAAEIAQYNRQQVLAETAPQNNAMKSERSEQGLTVQTHSQQPLTHQSCSQQGLTQRSCSHHGLAQRSCSDLKRSRSQLARQNTVSEIVEVDVDPEFKVVVKRSVISASPPRQQDTETRSVMSKKSSAAQSGLDAIPAPVVVAHIATQSEQFTSHVSIQLSQPSINEPVPCSSQHVQCSTAEQPFIESHISPLMTPITNSTSVMQPIGEEENFESMKSLVDKDECEGHTQGCRPICGAKSRKPQGSKEARTASKLFDNGRTSYAAPPFTKLSSSNIRARTQYRSNGQFAPYNASCDPCRVYPSYNPCCREIPYCYNTNAYCKAQNQYCVCPGESSRVSYRTVSAVNQKNKYSCDCYNNVKQFVQSTDLSQYNSQINRNRNENPSEEPRNECEVSTPERELKDLEQALSSDSDNPCEFEMLRGSKIIDCECYSMVFQSRPKLPRTP</sequence>
<dbReference type="AlphaFoldDB" id="A0A0T6B7L6"/>
<feature type="region of interest" description="Disordered" evidence="1">
    <location>
        <begin position="807"/>
        <end position="826"/>
    </location>
</feature>
<dbReference type="InterPro" id="IPR048959">
    <property type="entry name" value="ARMC9_ARM_dom"/>
</dbReference>
<dbReference type="Proteomes" id="UP000051574">
    <property type="component" value="Unassembled WGS sequence"/>
</dbReference>
<evidence type="ECO:0000313" key="3">
    <source>
        <dbReference type="EMBL" id="KRT83053.1"/>
    </source>
</evidence>
<gene>
    <name evidence="3" type="ORF">AMK59_3730</name>
</gene>
<feature type="compositionally biased region" description="Polar residues" evidence="1">
    <location>
        <begin position="463"/>
        <end position="480"/>
    </location>
</feature>
<dbReference type="InterPro" id="IPR040369">
    <property type="entry name" value="ARMC9"/>
</dbReference>
<feature type="domain" description="LisH" evidence="2">
    <location>
        <begin position="23"/>
        <end position="140"/>
    </location>
</feature>
<protein>
    <recommendedName>
        <fullName evidence="2">LisH domain-containing protein</fullName>
    </recommendedName>
</protein>
<dbReference type="PANTHER" id="PTHR14881">
    <property type="entry name" value="LISH DOMAIN-CONTAINING PROTEIN ARMC9"/>
    <property type="match status" value="1"/>
</dbReference>
<proteinExistence type="predicted"/>
<feature type="non-terminal residue" evidence="3">
    <location>
        <position position="1"/>
    </location>
</feature>
<feature type="compositionally biased region" description="Basic and acidic residues" evidence="1">
    <location>
        <begin position="809"/>
        <end position="826"/>
    </location>
</feature>
<dbReference type="GO" id="GO:0005814">
    <property type="term" value="C:centriole"/>
    <property type="evidence" value="ECO:0007669"/>
    <property type="project" value="TreeGrafter"/>
</dbReference>
<reference evidence="3 4" key="1">
    <citation type="submission" date="2015-09" db="EMBL/GenBank/DDBJ databases">
        <title>Draft genome of the scarab beetle Oryctes borbonicus.</title>
        <authorList>
            <person name="Meyer J.M."/>
            <person name="Markov G.V."/>
            <person name="Baskaran P."/>
            <person name="Herrmann M."/>
            <person name="Sommer R.J."/>
            <person name="Roedelsperger C."/>
        </authorList>
    </citation>
    <scope>NUCLEOTIDE SEQUENCE [LARGE SCALE GENOMIC DNA]</scope>
    <source>
        <strain evidence="3">OB123</strain>
        <tissue evidence="3">Whole animal</tissue>
    </source>
</reference>